<reference evidence="2 3" key="1">
    <citation type="submission" date="2019-03" db="EMBL/GenBank/DDBJ databases">
        <title>First draft genome of Liparis tanakae, snailfish: a comprehensive survey of snailfish specific genes.</title>
        <authorList>
            <person name="Kim W."/>
            <person name="Song I."/>
            <person name="Jeong J.-H."/>
            <person name="Kim D."/>
            <person name="Kim S."/>
            <person name="Ryu S."/>
            <person name="Song J.Y."/>
            <person name="Lee S.K."/>
        </authorList>
    </citation>
    <scope>NUCLEOTIDE SEQUENCE [LARGE SCALE GENOMIC DNA]</scope>
    <source>
        <tissue evidence="2">Muscle</tissue>
    </source>
</reference>
<evidence type="ECO:0000313" key="2">
    <source>
        <dbReference type="EMBL" id="TNN56708.1"/>
    </source>
</evidence>
<evidence type="ECO:0000256" key="1">
    <source>
        <dbReference type="SAM" id="MobiDB-lite"/>
    </source>
</evidence>
<feature type="region of interest" description="Disordered" evidence="1">
    <location>
        <begin position="51"/>
        <end position="72"/>
    </location>
</feature>
<dbReference type="Proteomes" id="UP000314294">
    <property type="component" value="Unassembled WGS sequence"/>
</dbReference>
<accession>A0A4Z2GSR9</accession>
<protein>
    <submittedName>
        <fullName evidence="2">Uncharacterized protein</fullName>
    </submittedName>
</protein>
<proteinExistence type="predicted"/>
<organism evidence="2 3">
    <name type="scientific">Liparis tanakae</name>
    <name type="common">Tanaka's snailfish</name>
    <dbReference type="NCBI Taxonomy" id="230148"/>
    <lineage>
        <taxon>Eukaryota</taxon>
        <taxon>Metazoa</taxon>
        <taxon>Chordata</taxon>
        <taxon>Craniata</taxon>
        <taxon>Vertebrata</taxon>
        <taxon>Euteleostomi</taxon>
        <taxon>Actinopterygii</taxon>
        <taxon>Neopterygii</taxon>
        <taxon>Teleostei</taxon>
        <taxon>Neoteleostei</taxon>
        <taxon>Acanthomorphata</taxon>
        <taxon>Eupercaria</taxon>
        <taxon>Perciformes</taxon>
        <taxon>Cottioidei</taxon>
        <taxon>Cottales</taxon>
        <taxon>Liparidae</taxon>
        <taxon>Liparis</taxon>
    </lineage>
</organism>
<sequence length="72" mass="7967">MADFGEILRNIGEFGLFQQISVFPVFERQKRGTRAERRDFGACGRRPSVLRNARGGVSSDLAQTPPAGPEMN</sequence>
<keyword evidence="3" id="KW-1185">Reference proteome</keyword>
<dbReference type="AlphaFoldDB" id="A0A4Z2GSR9"/>
<name>A0A4Z2GSR9_9TELE</name>
<evidence type="ECO:0000313" key="3">
    <source>
        <dbReference type="Proteomes" id="UP000314294"/>
    </source>
</evidence>
<dbReference type="EMBL" id="SRLO01000422">
    <property type="protein sequence ID" value="TNN56708.1"/>
    <property type="molecule type" value="Genomic_DNA"/>
</dbReference>
<gene>
    <name evidence="2" type="ORF">EYF80_033053</name>
</gene>
<comment type="caution">
    <text evidence="2">The sequence shown here is derived from an EMBL/GenBank/DDBJ whole genome shotgun (WGS) entry which is preliminary data.</text>
</comment>